<evidence type="ECO:0000256" key="10">
    <source>
        <dbReference type="ARBA" id="ARBA00022837"/>
    </source>
</evidence>
<evidence type="ECO:0000256" key="14">
    <source>
        <dbReference type="ARBA" id="ARBA00022989"/>
    </source>
</evidence>
<keyword evidence="11" id="KW-0460">Magnesium</keyword>
<dbReference type="InterPro" id="IPR048735">
    <property type="entry name" value="Slowpoke-like_C"/>
</dbReference>
<evidence type="ECO:0000256" key="1">
    <source>
        <dbReference type="ARBA" id="ARBA00004651"/>
    </source>
</evidence>
<evidence type="ECO:0000256" key="2">
    <source>
        <dbReference type="ARBA" id="ARBA00008648"/>
    </source>
</evidence>
<dbReference type="FunFam" id="3.40.50.720:FF:000098">
    <property type="entry name" value="calcium-activated potassium channel subunit alpha-1 isoform X3"/>
    <property type="match status" value="1"/>
</dbReference>
<feature type="transmembrane region" description="Helical" evidence="29">
    <location>
        <begin position="125"/>
        <end position="143"/>
    </location>
</feature>
<feature type="transmembrane region" description="Helical" evidence="29">
    <location>
        <begin position="163"/>
        <end position="181"/>
    </location>
</feature>
<keyword evidence="8" id="KW-0479">Metal-binding</keyword>
<organism evidence="31 32">
    <name type="scientific">Xyrichtys novacula</name>
    <name type="common">Pearly razorfish</name>
    <name type="synonym">Hemipteronotus novacula</name>
    <dbReference type="NCBI Taxonomy" id="13765"/>
    <lineage>
        <taxon>Eukaryota</taxon>
        <taxon>Metazoa</taxon>
        <taxon>Chordata</taxon>
        <taxon>Craniata</taxon>
        <taxon>Vertebrata</taxon>
        <taxon>Euteleostomi</taxon>
        <taxon>Actinopterygii</taxon>
        <taxon>Neopterygii</taxon>
        <taxon>Teleostei</taxon>
        <taxon>Neoteleostei</taxon>
        <taxon>Acanthomorphata</taxon>
        <taxon>Eupercaria</taxon>
        <taxon>Labriformes</taxon>
        <taxon>Labridae</taxon>
        <taxon>Xyrichtys</taxon>
    </lineage>
</organism>
<dbReference type="PANTHER" id="PTHR10027">
    <property type="entry name" value="CALCIUM-ACTIVATED POTASSIUM CHANNEL ALPHA CHAIN"/>
    <property type="match status" value="1"/>
</dbReference>
<reference evidence="31" key="1">
    <citation type="submission" date="2023-08" db="EMBL/GenBank/DDBJ databases">
        <authorList>
            <person name="Alioto T."/>
            <person name="Alioto T."/>
            <person name="Gomez Garrido J."/>
        </authorList>
    </citation>
    <scope>NUCLEOTIDE SEQUENCE</scope>
</reference>
<dbReference type="EMBL" id="OY660882">
    <property type="protein sequence ID" value="CAJ1080317.1"/>
    <property type="molecule type" value="Genomic_DNA"/>
</dbReference>
<evidence type="ECO:0000256" key="12">
    <source>
        <dbReference type="ARBA" id="ARBA00022882"/>
    </source>
</evidence>
<comment type="catalytic activity">
    <reaction evidence="27">
        <text>K(+)(in) = K(+)(out)</text>
        <dbReference type="Rhea" id="RHEA:29463"/>
        <dbReference type="ChEBI" id="CHEBI:29103"/>
    </reaction>
</comment>
<evidence type="ECO:0000256" key="27">
    <source>
        <dbReference type="ARBA" id="ARBA00034430"/>
    </source>
</evidence>
<feature type="transmembrane region" description="Helical" evidence="29">
    <location>
        <begin position="38"/>
        <end position="60"/>
    </location>
</feature>
<dbReference type="InterPro" id="IPR047871">
    <property type="entry name" value="K_chnl_Slo-like"/>
</dbReference>
<dbReference type="SUPFAM" id="SSF51735">
    <property type="entry name" value="NAD(P)-binding Rossmann-fold domains"/>
    <property type="match status" value="1"/>
</dbReference>
<feature type="region of interest" description="Disordered" evidence="28">
    <location>
        <begin position="1174"/>
        <end position="1222"/>
    </location>
</feature>
<dbReference type="Gene3D" id="3.40.50.720">
    <property type="entry name" value="NAD(P)-binding Rossmann-like Domain"/>
    <property type="match status" value="2"/>
</dbReference>
<evidence type="ECO:0000256" key="8">
    <source>
        <dbReference type="ARBA" id="ARBA00022723"/>
    </source>
</evidence>
<sequence length="1222" mass="137271">MPKNREKFNPDPSIHISKMNVIIPFSPDVPCDSNGQRMWWAFLASSMVTFFGGLFIILLWRTLKYLWTVCCHCNAKKKEVHRITTGDGIKRTDKDDAAASEVGWMTSVKDWAGVMISAQTLTGRVLVVLVFALSIGALVIYFIDSSDPIESCQNFYKDFTLQIDMAFNVFFLLYFGLRFIAANDKLWFWLEVNSVVDFFTVPPVFVSVYLNRSWLGLRFLRALRLIQFSEILQFLNILKTSNSIKLVNLCSIFISTWLTAAGFIHLVENSGDPWENFQNSQALSYWECVYLLMVTMSTVGYGDVYAKTTLGRLFMVFFILGGLAMFASYVPEIIELIGNRKKYGGSYSAVNGRKHIVVCGHITLESVSNFLKDFLHKDRDDVNVEIVFLHNISPNLELEALFKRHFTQVEFYQGSVLNPHDLARVKIESADACLILANKYCADPDAEDASNIMRVISIKNYHPKIRIITQMLQYHNKAHLLNIPSWTWKEGDDAICLAELKLGFIAQSCLAQGLSTMLANLFSMRSFIKIEEDTWQKYYLEGVANEMYTEYLSSAFVGMSFPVICELCYVKLKLLLIAIEYKSDQRESSTLINPGNHVKMEEGTLGFFIASDAKEVKRALFYCKACHDDITDPKRIKKCGCKKSKKATHKKMTLACCFDCGRSERDCSCMPVSVRCNTDAPRRHIPLSAVSVNDCSATLRASKNSYNGYIKSIEEDQTLALSPKKKQRNGGMRNSPNSSPKIMRHDPLLVPGNEQIESMDENVKKYDSTGMFHWCPSRDIEKVILTRSEAAMTVLSGHVVVCIFGDVKSALIGLRNFVMPLRASNFHYHELKHIVFVGSLEYLKREWETLHNFPKVSILPGTPLSRADLRAVNINLCDMCVILSANQNNIDDASLQDKECILASLNIKSMLFDDSIGVLQANSQGFTPPGMDRSSPESSPVHGLVRQTSVTTGANIPIITELAPLAKPGKKLPVISFSQDKSSGTSIQMITELVNDSNVQFLDQDDDDDPDTELYLTQPFACGTAFAVSVLDSLMSATYFNDNILTLIRTLVTGGATPELEGLLAEENALRGGYSTPQTLANRDRCRVAQLALYDGPFADLGDGGCYGDLFCKALKTYNMLCFGIYRLRDAHLNSQSQCTKRYVITNPPYAFELVPSDLIFCLMQFDHNAGQSRTSLSHSSHSSHSSSKKSSSVHSIQTSNRTNRTKSRDSRDKQKKDMVYR</sequence>
<dbReference type="Proteomes" id="UP001178508">
    <property type="component" value="Chromosome 19"/>
</dbReference>
<dbReference type="PANTHER" id="PTHR10027:SF33">
    <property type="entry name" value="CALCIUM-ACTIVATED POTASSIUM CHANNEL SUBUNIT ALPHA-1-RELATED"/>
    <property type="match status" value="1"/>
</dbReference>
<dbReference type="SUPFAM" id="SSF81324">
    <property type="entry name" value="Voltage-gated potassium channels"/>
    <property type="match status" value="1"/>
</dbReference>
<dbReference type="Pfam" id="PF00520">
    <property type="entry name" value="Ion_trans"/>
    <property type="match status" value="1"/>
</dbReference>
<dbReference type="InterPro" id="IPR003929">
    <property type="entry name" value="K_chnl_BK_asu"/>
</dbReference>
<keyword evidence="16 29" id="KW-0472">Membrane</keyword>
<evidence type="ECO:0000313" key="31">
    <source>
        <dbReference type="EMBL" id="CAJ1080317.1"/>
    </source>
</evidence>
<dbReference type="PRINTS" id="PR01449">
    <property type="entry name" value="BKCHANNELA"/>
</dbReference>
<keyword evidence="17 31" id="KW-0407">Ion channel</keyword>
<gene>
    <name evidence="31" type="ORF">XNOV1_A016024</name>
</gene>
<evidence type="ECO:0000313" key="32">
    <source>
        <dbReference type="Proteomes" id="UP001178508"/>
    </source>
</evidence>
<keyword evidence="12" id="KW-0851">Voltage-gated channel</keyword>
<dbReference type="GO" id="GO:0034702">
    <property type="term" value="C:monoatomic ion channel complex"/>
    <property type="evidence" value="ECO:0007669"/>
    <property type="project" value="UniProtKB-KW"/>
</dbReference>
<keyword evidence="13" id="KW-0630">Potassium</keyword>
<evidence type="ECO:0000256" key="5">
    <source>
        <dbReference type="ARBA" id="ARBA00022475"/>
    </source>
</evidence>
<dbReference type="Gene3D" id="1.10.287.70">
    <property type="match status" value="1"/>
</dbReference>
<feature type="compositionally biased region" description="Basic and acidic residues" evidence="28">
    <location>
        <begin position="1207"/>
        <end position="1222"/>
    </location>
</feature>
<evidence type="ECO:0000256" key="11">
    <source>
        <dbReference type="ARBA" id="ARBA00022842"/>
    </source>
</evidence>
<proteinExistence type="inferred from homology"/>
<evidence type="ECO:0000256" key="3">
    <source>
        <dbReference type="ARBA" id="ARBA00018044"/>
    </source>
</evidence>
<keyword evidence="7 29" id="KW-0812">Transmembrane</keyword>
<evidence type="ECO:0000256" key="9">
    <source>
        <dbReference type="ARBA" id="ARBA00022826"/>
    </source>
</evidence>
<dbReference type="GO" id="GO:0046872">
    <property type="term" value="F:metal ion binding"/>
    <property type="evidence" value="ECO:0007669"/>
    <property type="project" value="UniProtKB-KW"/>
</dbReference>
<evidence type="ECO:0000256" key="23">
    <source>
        <dbReference type="ARBA" id="ARBA00030652"/>
    </source>
</evidence>
<dbReference type="InterPro" id="IPR003148">
    <property type="entry name" value="RCK_N"/>
</dbReference>
<evidence type="ECO:0000256" key="21">
    <source>
        <dbReference type="ARBA" id="ARBA00030326"/>
    </source>
</evidence>
<accession>A0AAV1H2Q8</accession>
<keyword evidence="14 29" id="KW-1133">Transmembrane helix</keyword>
<protein>
    <recommendedName>
        <fullName evidence="3">Calcium-activated potassium channel subunit alpha-1</fullName>
    </recommendedName>
    <alternativeName>
        <fullName evidence="18">BK channel</fullName>
    </alternativeName>
    <alternativeName>
        <fullName evidence="22">BKCA alpha</fullName>
    </alternativeName>
    <alternativeName>
        <fullName evidence="20">Calcium-activated potassium channel, subfamily M subunit alpha-1</fullName>
    </alternativeName>
    <alternativeName>
        <fullName evidence="24">K(VCA)alpha</fullName>
    </alternativeName>
    <alternativeName>
        <fullName evidence="23">KCa1.1</fullName>
    </alternativeName>
    <alternativeName>
        <fullName evidence="25">Maxi K channel</fullName>
    </alternativeName>
    <alternativeName>
        <fullName evidence="19">Slo-alpha</fullName>
    </alternativeName>
    <alternativeName>
        <fullName evidence="21">Slo1</fullName>
    </alternativeName>
    <alternativeName>
        <fullName evidence="26">Slowpoke homolog</fullName>
    </alternativeName>
</protein>
<evidence type="ECO:0000256" key="22">
    <source>
        <dbReference type="ARBA" id="ARBA00030518"/>
    </source>
</evidence>
<dbReference type="PRINTS" id="PR00169">
    <property type="entry name" value="KCHANNEL"/>
</dbReference>
<feature type="domain" description="RCK N-terminal" evidence="30">
    <location>
        <begin position="796"/>
        <end position="940"/>
    </location>
</feature>
<dbReference type="Pfam" id="PF22614">
    <property type="entry name" value="Slo-like_RCK"/>
    <property type="match status" value="2"/>
</dbReference>
<feature type="transmembrane region" description="Helical" evidence="29">
    <location>
        <begin position="246"/>
        <end position="267"/>
    </location>
</feature>
<dbReference type="InterPro" id="IPR036291">
    <property type="entry name" value="NAD(P)-bd_dom_sf"/>
</dbReference>
<feature type="region of interest" description="Disordered" evidence="28">
    <location>
        <begin position="720"/>
        <end position="745"/>
    </location>
</feature>
<keyword evidence="15" id="KW-0406">Ion transport</keyword>
<dbReference type="InterPro" id="IPR005821">
    <property type="entry name" value="Ion_trans_dom"/>
</dbReference>
<dbReference type="GO" id="GO:0060072">
    <property type="term" value="F:large conductance calcium-activated potassium channel activity"/>
    <property type="evidence" value="ECO:0007669"/>
    <property type="project" value="TreeGrafter"/>
</dbReference>
<comment type="similarity">
    <text evidence="2">Belongs to the potassium channel family. Calcium-activated (TC 1.A.1.3) subfamily. KCa1.1/KCNMA1 sub-subfamily.</text>
</comment>
<dbReference type="Pfam" id="PF03493">
    <property type="entry name" value="BK_channel_a"/>
    <property type="match status" value="1"/>
</dbReference>
<evidence type="ECO:0000256" key="19">
    <source>
        <dbReference type="ARBA" id="ARBA00029583"/>
    </source>
</evidence>
<evidence type="ECO:0000256" key="26">
    <source>
        <dbReference type="ARBA" id="ARBA00033447"/>
    </source>
</evidence>
<dbReference type="Pfam" id="PF21014">
    <property type="entry name" value="Slowpoke_C"/>
    <property type="match status" value="1"/>
</dbReference>
<dbReference type="FunFam" id="3.40.50.720:FF:000005">
    <property type="entry name" value="calcium-activated potassium channel subunit alpha-1 isoform X6"/>
    <property type="match status" value="1"/>
</dbReference>
<feature type="domain" description="RCK N-terminal" evidence="30">
    <location>
        <begin position="353"/>
        <end position="495"/>
    </location>
</feature>
<evidence type="ECO:0000256" key="18">
    <source>
        <dbReference type="ARBA" id="ARBA00029579"/>
    </source>
</evidence>
<evidence type="ECO:0000256" key="28">
    <source>
        <dbReference type="SAM" id="MobiDB-lite"/>
    </source>
</evidence>
<keyword evidence="32" id="KW-1185">Reference proteome</keyword>
<keyword evidence="9" id="KW-0631">Potassium channel</keyword>
<comment type="subcellular location">
    <subcellularLocation>
        <location evidence="1">Cell membrane</location>
        <topology evidence="1">Multi-pass membrane protein</topology>
    </subcellularLocation>
</comment>
<keyword evidence="6" id="KW-0633">Potassium transport</keyword>
<evidence type="ECO:0000259" key="30">
    <source>
        <dbReference type="PROSITE" id="PS51201"/>
    </source>
</evidence>
<evidence type="ECO:0000256" key="4">
    <source>
        <dbReference type="ARBA" id="ARBA00022448"/>
    </source>
</evidence>
<feature type="transmembrane region" description="Helical" evidence="29">
    <location>
        <begin position="313"/>
        <end position="331"/>
    </location>
</feature>
<feature type="transmembrane region" description="Helical" evidence="29">
    <location>
        <begin position="282"/>
        <end position="301"/>
    </location>
</feature>
<evidence type="ECO:0000256" key="7">
    <source>
        <dbReference type="ARBA" id="ARBA00022692"/>
    </source>
</evidence>
<evidence type="ECO:0000256" key="25">
    <source>
        <dbReference type="ARBA" id="ARBA00031999"/>
    </source>
</evidence>
<evidence type="ECO:0000256" key="16">
    <source>
        <dbReference type="ARBA" id="ARBA00023136"/>
    </source>
</evidence>
<dbReference type="GO" id="GO:0045211">
    <property type="term" value="C:postsynaptic membrane"/>
    <property type="evidence" value="ECO:0007669"/>
    <property type="project" value="TreeGrafter"/>
</dbReference>
<dbReference type="PROSITE" id="PS51201">
    <property type="entry name" value="RCK_N"/>
    <property type="match status" value="2"/>
</dbReference>
<keyword evidence="10" id="KW-0106">Calcium</keyword>
<name>A0AAV1H2Q8_XYRNO</name>
<keyword evidence="4" id="KW-0813">Transport</keyword>
<dbReference type="FunFam" id="1.10.287.70:FF:000015">
    <property type="entry name" value="Calcium-activated potassium channel subunit alpha-1 isoform X7"/>
    <property type="match status" value="1"/>
</dbReference>
<evidence type="ECO:0000256" key="24">
    <source>
        <dbReference type="ARBA" id="ARBA00031597"/>
    </source>
</evidence>
<feature type="compositionally biased region" description="Low complexity" evidence="28">
    <location>
        <begin position="1176"/>
        <end position="1196"/>
    </location>
</feature>
<keyword evidence="5" id="KW-1003">Cell membrane</keyword>
<dbReference type="AlphaFoldDB" id="A0AAV1H2Q8"/>
<evidence type="ECO:0000256" key="13">
    <source>
        <dbReference type="ARBA" id="ARBA00022958"/>
    </source>
</evidence>
<evidence type="ECO:0000256" key="17">
    <source>
        <dbReference type="ARBA" id="ARBA00023303"/>
    </source>
</evidence>
<evidence type="ECO:0000256" key="6">
    <source>
        <dbReference type="ARBA" id="ARBA00022538"/>
    </source>
</evidence>
<evidence type="ECO:0000256" key="29">
    <source>
        <dbReference type="SAM" id="Phobius"/>
    </source>
</evidence>
<evidence type="ECO:0000256" key="20">
    <source>
        <dbReference type="ARBA" id="ARBA00030288"/>
    </source>
</evidence>
<evidence type="ECO:0000256" key="15">
    <source>
        <dbReference type="ARBA" id="ARBA00023065"/>
    </source>
</evidence>